<dbReference type="InterPro" id="IPR015424">
    <property type="entry name" value="PyrdxlP-dep_Trfase"/>
</dbReference>
<evidence type="ECO:0000313" key="7">
    <source>
        <dbReference type="EMBL" id="QYC45577.1"/>
    </source>
</evidence>
<comment type="caution">
    <text evidence="4">Lacks conserved residue(s) required for the propagation of feature annotation.</text>
</comment>
<accession>A0ABX8UD04</accession>
<dbReference type="PANTHER" id="PTHR14084:SF0">
    <property type="entry name" value="KYNURENINASE"/>
    <property type="match status" value="1"/>
</dbReference>
<comment type="cofactor">
    <cofactor evidence="4 6">
        <name>pyridoxal 5'-phosphate</name>
        <dbReference type="ChEBI" id="CHEBI:597326"/>
    </cofactor>
</comment>
<dbReference type="Proteomes" id="UP000824681">
    <property type="component" value="Chromosome"/>
</dbReference>
<evidence type="ECO:0000256" key="6">
    <source>
        <dbReference type="PIRNR" id="PIRNR038800"/>
    </source>
</evidence>
<keyword evidence="8" id="KW-1185">Reference proteome</keyword>
<evidence type="ECO:0000256" key="3">
    <source>
        <dbReference type="ARBA" id="ARBA00022898"/>
    </source>
</evidence>
<comment type="catalytic activity">
    <reaction evidence="6">
        <text>3-hydroxy-L-kynurenine + H2O = 3-hydroxyanthranilate + L-alanine + H(+)</text>
        <dbReference type="Rhea" id="RHEA:25143"/>
        <dbReference type="ChEBI" id="CHEBI:15377"/>
        <dbReference type="ChEBI" id="CHEBI:15378"/>
        <dbReference type="ChEBI" id="CHEBI:36559"/>
        <dbReference type="ChEBI" id="CHEBI:57972"/>
        <dbReference type="ChEBI" id="CHEBI:58125"/>
        <dbReference type="EC" id="3.7.1.3"/>
    </reaction>
</comment>
<comment type="pathway">
    <text evidence="4 6">Cofactor biosynthesis; NAD(+) biosynthesis; quinolinate from L-kynurenine: step 2/3.</text>
</comment>
<feature type="binding site" evidence="4">
    <location>
        <begin position="134"/>
        <end position="137"/>
    </location>
    <ligand>
        <name>pyridoxal 5'-phosphate</name>
        <dbReference type="ChEBI" id="CHEBI:597326"/>
    </ligand>
</feature>
<keyword evidence="1 4" id="KW-0662">Pyridine nucleotide biosynthesis</keyword>
<dbReference type="SUPFAM" id="SSF53383">
    <property type="entry name" value="PLP-dependent transferases"/>
    <property type="match status" value="1"/>
</dbReference>
<dbReference type="InterPro" id="IPR010111">
    <property type="entry name" value="Kynureninase"/>
</dbReference>
<comment type="similarity">
    <text evidence="4 6">Belongs to the kynureninase family.</text>
</comment>
<dbReference type="InterPro" id="IPR015421">
    <property type="entry name" value="PyrdxlP-dep_Trfase_major"/>
</dbReference>
<dbReference type="EMBL" id="CP068985">
    <property type="protein sequence ID" value="QYC45577.1"/>
    <property type="molecule type" value="Genomic_DNA"/>
</dbReference>
<comment type="pathway">
    <text evidence="4 6">Amino-acid degradation; L-kynurenine degradation; L-alanine and anthranilate from L-kynurenine: step 1/1.</text>
</comment>
<dbReference type="EC" id="3.7.1.3" evidence="4 5"/>
<feature type="binding site" evidence="4">
    <location>
        <position position="106"/>
    </location>
    <ligand>
        <name>pyridoxal 5'-phosphate</name>
        <dbReference type="ChEBI" id="CHEBI:597326"/>
    </ligand>
</feature>
<keyword evidence="3 4" id="KW-0663">Pyridoxal phosphate</keyword>
<dbReference type="RefSeq" id="WP_020543231.1">
    <property type="nucleotide sequence ID" value="NZ_CP068985.1"/>
</dbReference>
<keyword evidence="2 4" id="KW-0378">Hydrolase</keyword>
<reference evidence="7 8" key="1">
    <citation type="journal article" date="2021" name="ACS Chem. Biol.">
        <title>Genomic-Led Discovery of a Novel Glycopeptide Antibiotic by Nonomuraea coxensis DSM 45129.</title>
        <authorList>
            <person name="Yushchuk O."/>
            <person name="Vior N.M."/>
            <person name="Andreo-Vidal A."/>
            <person name="Berini F."/>
            <person name="Ruckert C."/>
            <person name="Busche T."/>
            <person name="Binda E."/>
            <person name="Kalinowski J."/>
            <person name="Truman A.W."/>
            <person name="Marinelli F."/>
        </authorList>
    </citation>
    <scope>NUCLEOTIDE SEQUENCE [LARGE SCALE GENOMIC DNA]</scope>
    <source>
        <strain evidence="7 8">DSM 45129</strain>
    </source>
</reference>
<feature type="binding site" evidence="4">
    <location>
        <position position="210"/>
    </location>
    <ligand>
        <name>pyridoxal 5'-phosphate</name>
        <dbReference type="ChEBI" id="CHEBI:597326"/>
    </ligand>
</feature>
<comment type="catalytic activity">
    <reaction evidence="4 6">
        <text>L-kynurenine + H2O = anthranilate + L-alanine + H(+)</text>
        <dbReference type="Rhea" id="RHEA:16813"/>
        <dbReference type="ChEBI" id="CHEBI:15377"/>
        <dbReference type="ChEBI" id="CHEBI:15378"/>
        <dbReference type="ChEBI" id="CHEBI:16567"/>
        <dbReference type="ChEBI" id="CHEBI:57959"/>
        <dbReference type="ChEBI" id="CHEBI:57972"/>
        <dbReference type="EC" id="3.7.1.3"/>
    </reaction>
</comment>
<feature type="binding site" evidence="4">
    <location>
        <position position="235"/>
    </location>
    <ligand>
        <name>pyridoxal 5'-phosphate</name>
        <dbReference type="ChEBI" id="CHEBI:597326"/>
    </ligand>
</feature>
<proteinExistence type="inferred from homology"/>
<dbReference type="Gene3D" id="3.90.1150.10">
    <property type="entry name" value="Aspartate Aminotransferase, domain 1"/>
    <property type="match status" value="1"/>
</dbReference>
<dbReference type="InterPro" id="IPR015422">
    <property type="entry name" value="PyrdxlP-dep_Trfase_small"/>
</dbReference>
<evidence type="ECO:0000256" key="2">
    <source>
        <dbReference type="ARBA" id="ARBA00022801"/>
    </source>
</evidence>
<dbReference type="HAMAP" id="MF_01970">
    <property type="entry name" value="Kynureninase"/>
    <property type="match status" value="1"/>
</dbReference>
<dbReference type="Pfam" id="PF22580">
    <property type="entry name" value="KYNU_C"/>
    <property type="match status" value="1"/>
</dbReference>
<feature type="binding site" evidence="4">
    <location>
        <position position="297"/>
    </location>
    <ligand>
        <name>pyridoxal 5'-phosphate</name>
        <dbReference type="ChEBI" id="CHEBI:597326"/>
    </ligand>
</feature>
<dbReference type="NCBIfam" id="TIGR01814">
    <property type="entry name" value="kynureninase"/>
    <property type="match status" value="1"/>
</dbReference>
<protein>
    <recommendedName>
        <fullName evidence="4 5">Kynureninase</fullName>
        <ecNumber evidence="4 5">3.7.1.3</ecNumber>
    </recommendedName>
    <alternativeName>
        <fullName evidence="4">L-kynurenine hydrolase</fullName>
    </alternativeName>
</protein>
<comment type="subunit">
    <text evidence="4 6">Homodimer.</text>
</comment>
<evidence type="ECO:0000256" key="5">
    <source>
        <dbReference type="NCBIfam" id="TIGR01814"/>
    </source>
</evidence>
<evidence type="ECO:0000256" key="1">
    <source>
        <dbReference type="ARBA" id="ARBA00022642"/>
    </source>
</evidence>
<evidence type="ECO:0000256" key="4">
    <source>
        <dbReference type="HAMAP-Rule" id="MF_01970"/>
    </source>
</evidence>
<evidence type="ECO:0000313" key="8">
    <source>
        <dbReference type="Proteomes" id="UP000824681"/>
    </source>
</evidence>
<comment type="function">
    <text evidence="4 6">Catalyzes the cleavage of L-kynurenine (L-Kyn) and L-3-hydroxykynurenine (L-3OHKyn) into anthranilic acid (AA) and 3-hydroxyanthranilic acid (3-OHAA), respectively.</text>
</comment>
<dbReference type="GO" id="GO:0030429">
    <property type="term" value="F:kynureninase activity"/>
    <property type="evidence" value="ECO:0007669"/>
    <property type="project" value="UniProtKB-EC"/>
</dbReference>
<organism evidence="7 8">
    <name type="scientific">Nonomuraea coxensis DSM 45129</name>
    <dbReference type="NCBI Taxonomy" id="1122611"/>
    <lineage>
        <taxon>Bacteria</taxon>
        <taxon>Bacillati</taxon>
        <taxon>Actinomycetota</taxon>
        <taxon>Actinomycetes</taxon>
        <taxon>Streptosporangiales</taxon>
        <taxon>Streptosporangiaceae</taxon>
        <taxon>Nonomuraea</taxon>
    </lineage>
</organism>
<dbReference type="PIRSF" id="PIRSF038800">
    <property type="entry name" value="KYNU"/>
    <property type="match status" value="1"/>
</dbReference>
<dbReference type="PANTHER" id="PTHR14084">
    <property type="entry name" value="KYNURENINASE"/>
    <property type="match status" value="1"/>
</dbReference>
<dbReference type="Gene3D" id="3.40.640.10">
    <property type="entry name" value="Type I PLP-dependent aspartate aminotransferase-like (Major domain)"/>
    <property type="match status" value="1"/>
</dbReference>
<feature type="binding site" evidence="4">
    <location>
        <position position="269"/>
    </location>
    <ligand>
        <name>pyridoxal 5'-phosphate</name>
        <dbReference type="ChEBI" id="CHEBI:597326"/>
    </ligand>
</feature>
<feature type="binding site" evidence="4">
    <location>
        <position position="213"/>
    </location>
    <ligand>
        <name>pyridoxal 5'-phosphate</name>
        <dbReference type="ChEBI" id="CHEBI:597326"/>
    </ligand>
</feature>
<name>A0ABX8UD04_9ACTN</name>
<feature type="binding site" evidence="4">
    <location>
        <position position="107"/>
    </location>
    <ligand>
        <name>pyridoxal 5'-phosphate</name>
        <dbReference type="ChEBI" id="CHEBI:597326"/>
    </ligand>
</feature>
<sequence length="418" mass="44192">MNTHPEQDALAADAADPGRRAEFLIPPAPAGAPYPETAYFAGNSLGLQPKDAAAAVQAELAEWSGQAVEAWFAAERPWVSYPALLRDDMAALVGARPEETVVMNALTVNLHLLMATFYRPEGERVRIVIEDTAFPSDSYAVAGQAAWHGLDPARTVVRLPAADIPAYLAAEGGRVALVLLGGINYLTGELLDIPGITAAAHEAGAVAGWDLAHAAGNVPLSLHDWNADFAVWCTYKYLNGGPGAPGACFVHARHLTGGADPALPRLTGWWGTDERVRFEMRPDRDHVPAADAWQVSTPPILGLAALRAALAVHAKAGMAELGARSRRLTGYLESLLAPMDGGPIELITPSDPARRGAQLSVRVAAGDAAGLAGRLHARHGVLADVRNPDVIRFAPVPLYSTYHDCWRAARALAAELTG</sequence>
<gene>
    <name evidence="4 7" type="primary">kynU</name>
    <name evidence="7" type="ORF">Nocox_40170</name>
</gene>
<feature type="modified residue" description="N6-(pyridoxal phosphate)lysine" evidence="4">
    <location>
        <position position="236"/>
    </location>
</feature>